<dbReference type="Pfam" id="PF00563">
    <property type="entry name" value="EAL"/>
    <property type="match status" value="1"/>
</dbReference>
<accession>A0A926S8I5</accession>
<feature type="transmembrane region" description="Helical" evidence="2">
    <location>
        <begin position="138"/>
        <end position="160"/>
    </location>
</feature>
<evidence type="ECO:0000313" key="6">
    <source>
        <dbReference type="Proteomes" id="UP000598467"/>
    </source>
</evidence>
<sequence>MYSLLLVNTWALVATFWNIAPPSLTFYIPLVLSVMIVLRLVTWWRSISERPDIAVALHSLKRTNLLAPIIAACFSAWCLALYPYGDAYAQGHIAFYMGITVVGCIFSLMHMLSAAFYVTAVVNIAFIVFFGFSGNQVFMAIAMNLILVSVVLLVIVSINYDRFVSLIASRRQLMQQQNELMQKQKETLELSNENYRLANLDSLTNLPNRRCFFSEFTENHASAVAGKAPLVIGLIDLDGFKAVNDMYGHAVGDKLLVSVAERLRATCQGDLLLSRLGGDEFAILISLELTDENMMQIGHNLCTVLEAPFNLAEATLSISASIGFARWQDGIDCDDLYENADFALYSAKRSRDAGSTHVVLFGKAHEARVQRTKLLEKALRSVTVADEMSVAFQPVVDVNSGAVLAFEALARWTSPTLGAVPPSDFIPAAERGGLIDRLTLMLFRQALSCAASWPGDIRLSFNLSAANIAKTDYVRGLVDEIHTYGIAPERIDFEITETAIIRDVYQAQEAIAELKRSGVRISLDDFGTGYSSLSHLHRFPLDKIKIDRSFLTNIVEKSAGYGIVKSLLNLSRDMNIGCVIEGVETEEELAIVRSLGGEMVQGYYFSRPISGDAVPAYLASSDGGISQEPAVSRA</sequence>
<proteinExistence type="predicted"/>
<keyword evidence="2" id="KW-0472">Membrane</keyword>
<reference evidence="5" key="1">
    <citation type="submission" date="2020-05" db="EMBL/GenBank/DDBJ databases">
        <title>Identification of trans-AT polyketide cluster in two marine bacteria, producers of a novel glutaramide-containing polyketide sesbanimide D and analogs.</title>
        <authorList>
            <person name="Kacar D."/>
            <person name="Rodriguez P."/>
            <person name="Canedo L."/>
            <person name="Gonzalez E."/>
            <person name="Galan B."/>
            <person name="De La Calle F."/>
            <person name="Garcia J.L."/>
        </authorList>
    </citation>
    <scope>NUCLEOTIDE SEQUENCE</scope>
    <source>
        <strain evidence="5">PHM038</strain>
    </source>
</reference>
<dbReference type="InterPro" id="IPR050706">
    <property type="entry name" value="Cyclic-di-GMP_PDE-like"/>
</dbReference>
<dbReference type="SMART" id="SM00267">
    <property type="entry name" value="GGDEF"/>
    <property type="match status" value="1"/>
</dbReference>
<dbReference type="Gene3D" id="3.30.70.270">
    <property type="match status" value="1"/>
</dbReference>
<dbReference type="GO" id="GO:0071111">
    <property type="term" value="F:cyclic-guanylate-specific phosphodiesterase activity"/>
    <property type="evidence" value="ECO:0007669"/>
    <property type="project" value="InterPro"/>
</dbReference>
<dbReference type="PROSITE" id="PS50887">
    <property type="entry name" value="GGDEF"/>
    <property type="match status" value="1"/>
</dbReference>
<dbReference type="SUPFAM" id="SSF55073">
    <property type="entry name" value="Nucleotide cyclase"/>
    <property type="match status" value="1"/>
</dbReference>
<comment type="caution">
    <text evidence="5">The sequence shown here is derived from an EMBL/GenBank/DDBJ whole genome shotgun (WGS) entry which is preliminary data.</text>
</comment>
<name>A0A926S8I5_9HYPH</name>
<dbReference type="Pfam" id="PF00990">
    <property type="entry name" value="GGDEF"/>
    <property type="match status" value="1"/>
</dbReference>
<dbReference type="InterPro" id="IPR043128">
    <property type="entry name" value="Rev_trsase/Diguanyl_cyclase"/>
</dbReference>
<gene>
    <name evidence="5" type="ORF">HK439_01915</name>
</gene>
<dbReference type="EMBL" id="JABFCZ010000002">
    <property type="protein sequence ID" value="MBD1545004.1"/>
    <property type="molecule type" value="Genomic_DNA"/>
</dbReference>
<evidence type="ECO:0000256" key="1">
    <source>
        <dbReference type="SAM" id="Coils"/>
    </source>
</evidence>
<feature type="transmembrane region" description="Helical" evidence="2">
    <location>
        <begin position="65"/>
        <end position="85"/>
    </location>
</feature>
<evidence type="ECO:0000313" key="5">
    <source>
        <dbReference type="EMBL" id="MBD1545004.1"/>
    </source>
</evidence>
<feature type="domain" description="GGDEF" evidence="4">
    <location>
        <begin position="228"/>
        <end position="363"/>
    </location>
</feature>
<organism evidence="5 6">
    <name type="scientific">Roseibium aggregatum</name>
    <dbReference type="NCBI Taxonomy" id="187304"/>
    <lineage>
        <taxon>Bacteria</taxon>
        <taxon>Pseudomonadati</taxon>
        <taxon>Pseudomonadota</taxon>
        <taxon>Alphaproteobacteria</taxon>
        <taxon>Hyphomicrobiales</taxon>
        <taxon>Stappiaceae</taxon>
        <taxon>Roseibium</taxon>
    </lineage>
</organism>
<dbReference type="Proteomes" id="UP000598467">
    <property type="component" value="Unassembled WGS sequence"/>
</dbReference>
<feature type="transmembrane region" description="Helical" evidence="2">
    <location>
        <begin position="114"/>
        <end position="132"/>
    </location>
</feature>
<feature type="coiled-coil region" evidence="1">
    <location>
        <begin position="166"/>
        <end position="198"/>
    </location>
</feature>
<dbReference type="SMART" id="SM00052">
    <property type="entry name" value="EAL"/>
    <property type="match status" value="1"/>
</dbReference>
<keyword evidence="1" id="KW-0175">Coiled coil</keyword>
<dbReference type="Gene3D" id="3.20.20.450">
    <property type="entry name" value="EAL domain"/>
    <property type="match status" value="1"/>
</dbReference>
<dbReference type="SUPFAM" id="SSF141868">
    <property type="entry name" value="EAL domain-like"/>
    <property type="match status" value="1"/>
</dbReference>
<dbReference type="InterPro" id="IPR001633">
    <property type="entry name" value="EAL_dom"/>
</dbReference>
<dbReference type="InterPro" id="IPR000160">
    <property type="entry name" value="GGDEF_dom"/>
</dbReference>
<dbReference type="CDD" id="cd01949">
    <property type="entry name" value="GGDEF"/>
    <property type="match status" value="1"/>
</dbReference>
<dbReference type="PANTHER" id="PTHR33121">
    <property type="entry name" value="CYCLIC DI-GMP PHOSPHODIESTERASE PDEF"/>
    <property type="match status" value="1"/>
</dbReference>
<dbReference type="PROSITE" id="PS50883">
    <property type="entry name" value="EAL"/>
    <property type="match status" value="1"/>
</dbReference>
<evidence type="ECO:0000256" key="2">
    <source>
        <dbReference type="SAM" id="Phobius"/>
    </source>
</evidence>
<evidence type="ECO:0000259" key="4">
    <source>
        <dbReference type="PROSITE" id="PS50887"/>
    </source>
</evidence>
<dbReference type="InterPro" id="IPR035919">
    <property type="entry name" value="EAL_sf"/>
</dbReference>
<feature type="domain" description="EAL" evidence="3">
    <location>
        <begin position="368"/>
        <end position="622"/>
    </location>
</feature>
<dbReference type="PANTHER" id="PTHR33121:SF71">
    <property type="entry name" value="OXYGEN SENSOR PROTEIN DOSP"/>
    <property type="match status" value="1"/>
</dbReference>
<dbReference type="InterPro" id="IPR029787">
    <property type="entry name" value="Nucleotide_cyclase"/>
</dbReference>
<dbReference type="NCBIfam" id="TIGR00254">
    <property type="entry name" value="GGDEF"/>
    <property type="match status" value="1"/>
</dbReference>
<keyword evidence="2" id="KW-0812">Transmembrane</keyword>
<dbReference type="CDD" id="cd01948">
    <property type="entry name" value="EAL"/>
    <property type="match status" value="1"/>
</dbReference>
<dbReference type="AlphaFoldDB" id="A0A926S8I5"/>
<keyword evidence="2" id="KW-1133">Transmembrane helix</keyword>
<evidence type="ECO:0000259" key="3">
    <source>
        <dbReference type="PROSITE" id="PS50883"/>
    </source>
</evidence>
<protein>
    <submittedName>
        <fullName evidence="5">EAL domain-containing protein</fullName>
    </submittedName>
</protein>
<feature type="transmembrane region" description="Helical" evidence="2">
    <location>
        <begin position="26"/>
        <end position="44"/>
    </location>
</feature>